<proteinExistence type="predicted"/>
<accession>W4LPN5</accession>
<evidence type="ECO:0000313" key="1">
    <source>
        <dbReference type="EMBL" id="ETW99917.1"/>
    </source>
</evidence>
<keyword evidence="2" id="KW-1185">Reference proteome</keyword>
<gene>
    <name evidence="1" type="ORF">ETSY2_40015</name>
</gene>
<organism evidence="1 2">
    <name type="scientific">Candidatus Entotheonella gemina</name>
    <dbReference type="NCBI Taxonomy" id="1429439"/>
    <lineage>
        <taxon>Bacteria</taxon>
        <taxon>Pseudomonadati</taxon>
        <taxon>Nitrospinota/Tectimicrobiota group</taxon>
        <taxon>Candidatus Tectimicrobiota</taxon>
        <taxon>Candidatus Entotheonellia</taxon>
        <taxon>Candidatus Entotheonellales</taxon>
        <taxon>Candidatus Entotheonellaceae</taxon>
        <taxon>Candidatus Entotheonella</taxon>
    </lineage>
</organism>
<dbReference type="AlphaFoldDB" id="W4LPN5"/>
<dbReference type="HOGENOM" id="CLU_3133556_0_0_7"/>
<comment type="caution">
    <text evidence="1">The sequence shown here is derived from an EMBL/GenBank/DDBJ whole genome shotgun (WGS) entry which is preliminary data.</text>
</comment>
<dbReference type="Proteomes" id="UP000019140">
    <property type="component" value="Unassembled WGS sequence"/>
</dbReference>
<protein>
    <submittedName>
        <fullName evidence="1">Uncharacterized protein</fullName>
    </submittedName>
</protein>
<name>W4LPN5_9BACT</name>
<reference evidence="1 2" key="1">
    <citation type="journal article" date="2014" name="Nature">
        <title>An environmental bacterial taxon with a large and distinct metabolic repertoire.</title>
        <authorList>
            <person name="Wilson M.C."/>
            <person name="Mori T."/>
            <person name="Ruckert C."/>
            <person name="Uria A.R."/>
            <person name="Helf M.J."/>
            <person name="Takada K."/>
            <person name="Gernert C."/>
            <person name="Steffens U.A."/>
            <person name="Heycke N."/>
            <person name="Schmitt S."/>
            <person name="Rinke C."/>
            <person name="Helfrich E.J."/>
            <person name="Brachmann A.O."/>
            <person name="Gurgui C."/>
            <person name="Wakimoto T."/>
            <person name="Kracht M."/>
            <person name="Crusemann M."/>
            <person name="Hentschel U."/>
            <person name="Abe I."/>
            <person name="Matsunaga S."/>
            <person name="Kalinowski J."/>
            <person name="Takeyama H."/>
            <person name="Piel J."/>
        </authorList>
    </citation>
    <scope>NUCLEOTIDE SEQUENCE [LARGE SCALE GENOMIC DNA]</scope>
    <source>
        <strain evidence="2">TSY2</strain>
    </source>
</reference>
<dbReference type="EMBL" id="AZHX01001781">
    <property type="protein sequence ID" value="ETW99917.1"/>
    <property type="molecule type" value="Genomic_DNA"/>
</dbReference>
<evidence type="ECO:0000313" key="2">
    <source>
        <dbReference type="Proteomes" id="UP000019140"/>
    </source>
</evidence>
<sequence length="49" mass="5946">MYPVVRKKFHVFNVKKLIFLQNQNMFARIQTNITYRLLILGWIMSNGFL</sequence>